<gene>
    <name evidence="2" type="ORF">OUZ56_031205</name>
</gene>
<keyword evidence="1" id="KW-1133">Transmembrane helix</keyword>
<proteinExistence type="predicted"/>
<keyword evidence="1" id="KW-0472">Membrane</keyword>
<feature type="transmembrane region" description="Helical" evidence="1">
    <location>
        <begin position="7"/>
        <end position="25"/>
    </location>
</feature>
<protein>
    <submittedName>
        <fullName evidence="2">Uncharacterized protein</fullName>
    </submittedName>
</protein>
<comment type="caution">
    <text evidence="2">The sequence shown here is derived from an EMBL/GenBank/DDBJ whole genome shotgun (WGS) entry which is preliminary data.</text>
</comment>
<dbReference type="EMBL" id="JAOYFB010000005">
    <property type="protein sequence ID" value="KAK4016256.1"/>
    <property type="molecule type" value="Genomic_DNA"/>
</dbReference>
<organism evidence="2 3">
    <name type="scientific">Daphnia magna</name>
    <dbReference type="NCBI Taxonomy" id="35525"/>
    <lineage>
        <taxon>Eukaryota</taxon>
        <taxon>Metazoa</taxon>
        <taxon>Ecdysozoa</taxon>
        <taxon>Arthropoda</taxon>
        <taxon>Crustacea</taxon>
        <taxon>Branchiopoda</taxon>
        <taxon>Diplostraca</taxon>
        <taxon>Cladocera</taxon>
        <taxon>Anomopoda</taxon>
        <taxon>Daphniidae</taxon>
        <taxon>Daphnia</taxon>
    </lineage>
</organism>
<evidence type="ECO:0000256" key="1">
    <source>
        <dbReference type="SAM" id="Phobius"/>
    </source>
</evidence>
<evidence type="ECO:0000313" key="2">
    <source>
        <dbReference type="EMBL" id="KAK4016256.1"/>
    </source>
</evidence>
<keyword evidence="3" id="KW-1185">Reference proteome</keyword>
<reference evidence="2 3" key="1">
    <citation type="journal article" date="2023" name="Nucleic Acids Res.">
        <title>The hologenome of Daphnia magna reveals possible DNA methylation and microbiome-mediated evolution of the host genome.</title>
        <authorList>
            <person name="Chaturvedi A."/>
            <person name="Li X."/>
            <person name="Dhandapani V."/>
            <person name="Marshall H."/>
            <person name="Kissane S."/>
            <person name="Cuenca-Cambronero M."/>
            <person name="Asole G."/>
            <person name="Calvet F."/>
            <person name="Ruiz-Romero M."/>
            <person name="Marangio P."/>
            <person name="Guigo R."/>
            <person name="Rago D."/>
            <person name="Mirbahai L."/>
            <person name="Eastwood N."/>
            <person name="Colbourne J.K."/>
            <person name="Zhou J."/>
            <person name="Mallon E."/>
            <person name="Orsini L."/>
        </authorList>
    </citation>
    <scope>NUCLEOTIDE SEQUENCE [LARGE SCALE GENOMIC DNA]</scope>
    <source>
        <strain evidence="2">LRV0_1</strain>
    </source>
</reference>
<sequence>MIQPFTLYNASLTTLGAVSYAVLALHRAYYLPLRLQMSGYLLIYLFQETWLCFFLEFKIELAVTLETVIRNFECWQAHFLRTNEACLNLPCHQNLHFSQC</sequence>
<dbReference type="Proteomes" id="UP001234178">
    <property type="component" value="Unassembled WGS sequence"/>
</dbReference>
<keyword evidence="1" id="KW-0812">Transmembrane</keyword>
<evidence type="ECO:0000313" key="3">
    <source>
        <dbReference type="Proteomes" id="UP001234178"/>
    </source>
</evidence>
<name>A0ABQ9ZU35_9CRUS</name>
<accession>A0ABQ9ZU35</accession>